<reference evidence="2 3" key="1">
    <citation type="journal article" date="2018" name="Front. Plant Sci.">
        <title>Red Clover (Trifolium pratense) and Zigzag Clover (T. medium) - A Picture of Genomic Similarities and Differences.</title>
        <authorList>
            <person name="Dluhosova J."/>
            <person name="Istvanek J."/>
            <person name="Nedelnik J."/>
            <person name="Repkova J."/>
        </authorList>
    </citation>
    <scope>NUCLEOTIDE SEQUENCE [LARGE SCALE GENOMIC DNA]</scope>
    <source>
        <strain evidence="3">cv. 10/8</strain>
        <tissue evidence="2">Leaf</tissue>
    </source>
</reference>
<dbReference type="EMBL" id="LXQA011397592">
    <property type="protein sequence ID" value="MCI95825.1"/>
    <property type="molecule type" value="Genomic_DNA"/>
</dbReference>
<keyword evidence="3" id="KW-1185">Reference proteome</keyword>
<dbReference type="Proteomes" id="UP000265520">
    <property type="component" value="Unassembled WGS sequence"/>
</dbReference>
<dbReference type="AlphaFoldDB" id="A0A392WAE2"/>
<evidence type="ECO:0000256" key="1">
    <source>
        <dbReference type="SAM" id="MobiDB-lite"/>
    </source>
</evidence>
<name>A0A392WAE2_9FABA</name>
<feature type="non-terminal residue" evidence="2">
    <location>
        <position position="1"/>
    </location>
</feature>
<proteinExistence type="predicted"/>
<feature type="region of interest" description="Disordered" evidence="1">
    <location>
        <begin position="1"/>
        <end position="24"/>
    </location>
</feature>
<comment type="caution">
    <text evidence="2">The sequence shown here is derived from an EMBL/GenBank/DDBJ whole genome shotgun (WGS) entry which is preliminary data.</text>
</comment>
<evidence type="ECO:0000313" key="2">
    <source>
        <dbReference type="EMBL" id="MCI95825.1"/>
    </source>
</evidence>
<evidence type="ECO:0000313" key="3">
    <source>
        <dbReference type="Proteomes" id="UP000265520"/>
    </source>
</evidence>
<accession>A0A392WAE2</accession>
<sequence>ATVMAQEVVSRTADRVAQEAMRGG</sequence>
<protein>
    <submittedName>
        <fullName evidence="2">Uncharacterized protein</fullName>
    </submittedName>
</protein>
<organism evidence="2 3">
    <name type="scientific">Trifolium medium</name>
    <dbReference type="NCBI Taxonomy" id="97028"/>
    <lineage>
        <taxon>Eukaryota</taxon>
        <taxon>Viridiplantae</taxon>
        <taxon>Streptophyta</taxon>
        <taxon>Embryophyta</taxon>
        <taxon>Tracheophyta</taxon>
        <taxon>Spermatophyta</taxon>
        <taxon>Magnoliopsida</taxon>
        <taxon>eudicotyledons</taxon>
        <taxon>Gunneridae</taxon>
        <taxon>Pentapetalae</taxon>
        <taxon>rosids</taxon>
        <taxon>fabids</taxon>
        <taxon>Fabales</taxon>
        <taxon>Fabaceae</taxon>
        <taxon>Papilionoideae</taxon>
        <taxon>50 kb inversion clade</taxon>
        <taxon>NPAAA clade</taxon>
        <taxon>Hologalegina</taxon>
        <taxon>IRL clade</taxon>
        <taxon>Trifolieae</taxon>
        <taxon>Trifolium</taxon>
    </lineage>
</organism>